<protein>
    <submittedName>
        <fullName evidence="1">Uncharacterized protein</fullName>
    </submittedName>
</protein>
<dbReference type="Proteomes" id="UP000245992">
    <property type="component" value="Unassembled WGS sequence"/>
</dbReference>
<keyword evidence="2" id="KW-1185">Reference proteome</keyword>
<evidence type="ECO:0000313" key="1">
    <source>
        <dbReference type="EMBL" id="PVE04652.1"/>
    </source>
</evidence>
<reference evidence="1 2" key="1">
    <citation type="submission" date="2013-12" db="EMBL/GenBank/DDBJ databases">
        <title>Annotated genome of Streptomyces scopuliridis.</title>
        <authorList>
            <person name="Olson J.B."/>
        </authorList>
    </citation>
    <scope>NUCLEOTIDE SEQUENCE [LARGE SCALE GENOMIC DNA]</scope>
    <source>
        <strain evidence="1 2">RB72</strain>
    </source>
</reference>
<dbReference type="STRING" id="1440053.GCA_000718095_03428"/>
<name>A0A2T7SNZ4_9ACTN</name>
<dbReference type="RefSeq" id="WP_157848437.1">
    <property type="nucleotide sequence ID" value="NZ_AZSP01000384.1"/>
</dbReference>
<gene>
    <name evidence="1" type="ORF">Y717_10680</name>
</gene>
<organism evidence="1 2">
    <name type="scientific">Streptomyces scopuliridis RB72</name>
    <dbReference type="NCBI Taxonomy" id="1440053"/>
    <lineage>
        <taxon>Bacteria</taxon>
        <taxon>Bacillati</taxon>
        <taxon>Actinomycetota</taxon>
        <taxon>Actinomycetes</taxon>
        <taxon>Kitasatosporales</taxon>
        <taxon>Streptomycetaceae</taxon>
        <taxon>Streptomyces</taxon>
    </lineage>
</organism>
<evidence type="ECO:0000313" key="2">
    <source>
        <dbReference type="Proteomes" id="UP000245992"/>
    </source>
</evidence>
<dbReference type="AlphaFoldDB" id="A0A2T7SNZ4"/>
<dbReference type="EMBL" id="AZSP01000384">
    <property type="protein sequence ID" value="PVE04652.1"/>
    <property type="molecule type" value="Genomic_DNA"/>
</dbReference>
<accession>A0A2T7SNZ4</accession>
<proteinExistence type="predicted"/>
<sequence>MIADETPRTHIPSLCWIERPDDVLHCTEHEQHDGDHYHAYTRLFWPRQAGETQ</sequence>
<comment type="caution">
    <text evidence="1">The sequence shown here is derived from an EMBL/GenBank/DDBJ whole genome shotgun (WGS) entry which is preliminary data.</text>
</comment>